<feature type="region of interest" description="Disordered" evidence="1">
    <location>
        <begin position="77"/>
        <end position="107"/>
    </location>
</feature>
<dbReference type="AlphaFoldDB" id="A0A078A9C7"/>
<sequence length="643" mass="74017">MVEKSKIMKTFDDLIEFTSIQKEFTANTLKYKPDQSRSPEQQIKDVLINKILDFTIQSIGVSDSLEYINSRYSAGGGVNASQDRSISRSNSSIVQQNSSESLKGSPKTVSDFTTTKDNIYLSSTKLINKVYKFNNYVVQVKYADWIKTDLSSYLLNLRKYRKIFDDNLSKFKFLCESKDANDVERHQDELMRFIKLKDDKQRSITSELNIQLRGVNLAKLADNINAIFHVYSDLIICQETDSQFKSILSPFQSSLEQYILQLNITDQIIQETYRYLIVQGNSMPQQYEFEMGLAPYNNFDQQSIRNLFVSYPSQSVVSSQMSEIDLNFKAEKIIQSEHSEKYSCVVSSIEGKARFIIATNTNKLLVYNEKFTSQKTFVIASQAIAGVSNREKFYLALENQELISMNAYTFEIKELGKTTNQVVKLVTFKDKFLLAGEKDGLIDILDIKRGKVMMQISLACKLQINDLFVSQNLQDLIIAQQGITIYELKVNSQQKLMLTENQRERYLEAYVVLCMAEVSSDQMFAFAKDQKVFYQIDRSTQNIFREIKYQDQPMKYLNSLLLSDPTDNLKPLILIVDTQTVTLYNGISKKAEILMDLQFSGIKSNDFITSRVTQVDNELNSLIYLVESQKDRDQLLCVTFEKI</sequence>
<protein>
    <submittedName>
        <fullName evidence="2">Uncharacterized protein</fullName>
    </submittedName>
</protein>
<reference evidence="2 3" key="1">
    <citation type="submission" date="2014-06" db="EMBL/GenBank/DDBJ databases">
        <authorList>
            <person name="Swart Estienne"/>
        </authorList>
    </citation>
    <scope>NUCLEOTIDE SEQUENCE [LARGE SCALE GENOMIC DNA]</scope>
    <source>
        <strain evidence="2 3">130c</strain>
    </source>
</reference>
<name>A0A078A9C7_STYLE</name>
<organism evidence="2 3">
    <name type="scientific">Stylonychia lemnae</name>
    <name type="common">Ciliate</name>
    <dbReference type="NCBI Taxonomy" id="5949"/>
    <lineage>
        <taxon>Eukaryota</taxon>
        <taxon>Sar</taxon>
        <taxon>Alveolata</taxon>
        <taxon>Ciliophora</taxon>
        <taxon>Intramacronucleata</taxon>
        <taxon>Spirotrichea</taxon>
        <taxon>Stichotrichia</taxon>
        <taxon>Sporadotrichida</taxon>
        <taxon>Oxytrichidae</taxon>
        <taxon>Stylonychinae</taxon>
        <taxon>Stylonychia</taxon>
    </lineage>
</organism>
<keyword evidence="3" id="KW-1185">Reference proteome</keyword>
<dbReference type="SUPFAM" id="SSF50978">
    <property type="entry name" value="WD40 repeat-like"/>
    <property type="match status" value="1"/>
</dbReference>
<accession>A0A078A9C7</accession>
<dbReference type="InParanoid" id="A0A078A9C7"/>
<gene>
    <name evidence="2" type="primary">Contig1344.g1473</name>
    <name evidence="2" type="ORF">STYLEM_6343</name>
</gene>
<proteinExistence type="predicted"/>
<dbReference type="EMBL" id="CCKQ01006091">
    <property type="protein sequence ID" value="CDW77383.1"/>
    <property type="molecule type" value="Genomic_DNA"/>
</dbReference>
<evidence type="ECO:0000256" key="1">
    <source>
        <dbReference type="SAM" id="MobiDB-lite"/>
    </source>
</evidence>
<dbReference type="InterPro" id="IPR036322">
    <property type="entry name" value="WD40_repeat_dom_sf"/>
</dbReference>
<feature type="compositionally biased region" description="Low complexity" evidence="1">
    <location>
        <begin position="81"/>
        <end position="101"/>
    </location>
</feature>
<dbReference type="Proteomes" id="UP000039865">
    <property type="component" value="Unassembled WGS sequence"/>
</dbReference>
<evidence type="ECO:0000313" key="2">
    <source>
        <dbReference type="EMBL" id="CDW77383.1"/>
    </source>
</evidence>
<evidence type="ECO:0000313" key="3">
    <source>
        <dbReference type="Proteomes" id="UP000039865"/>
    </source>
</evidence>